<dbReference type="SUPFAM" id="SSF81383">
    <property type="entry name" value="F-box domain"/>
    <property type="match status" value="1"/>
</dbReference>
<feature type="compositionally biased region" description="Basic and acidic residues" evidence="1">
    <location>
        <begin position="1166"/>
        <end position="1180"/>
    </location>
</feature>
<feature type="compositionally biased region" description="Basic and acidic residues" evidence="1">
    <location>
        <begin position="1448"/>
        <end position="1459"/>
    </location>
</feature>
<feature type="compositionally biased region" description="Basic residues" evidence="1">
    <location>
        <begin position="422"/>
        <end position="431"/>
    </location>
</feature>
<dbReference type="Proteomes" id="UP000265663">
    <property type="component" value="Unassembled WGS sequence"/>
</dbReference>
<organism evidence="4 5">
    <name type="scientific">Pyrenophora seminiperda CCB06</name>
    <dbReference type="NCBI Taxonomy" id="1302712"/>
    <lineage>
        <taxon>Eukaryota</taxon>
        <taxon>Fungi</taxon>
        <taxon>Dikarya</taxon>
        <taxon>Ascomycota</taxon>
        <taxon>Pezizomycotina</taxon>
        <taxon>Dothideomycetes</taxon>
        <taxon>Pleosporomycetidae</taxon>
        <taxon>Pleosporales</taxon>
        <taxon>Pleosporineae</taxon>
        <taxon>Pleosporaceae</taxon>
        <taxon>Pyrenophora</taxon>
    </lineage>
</organism>
<dbReference type="Pfam" id="PF00646">
    <property type="entry name" value="F-box"/>
    <property type="match status" value="1"/>
</dbReference>
<feature type="region of interest" description="Disordered" evidence="1">
    <location>
        <begin position="112"/>
        <end position="158"/>
    </location>
</feature>
<reference evidence="4 5" key="1">
    <citation type="journal article" date="2014" name="PLoS ONE">
        <title>De novo Genome Assembly of the Fungal Plant Pathogen Pyrenophora semeniperda.</title>
        <authorList>
            <person name="Soliai M.M."/>
            <person name="Meyer S.E."/>
            <person name="Udall J.A."/>
            <person name="Elzinga D.E."/>
            <person name="Hermansen R.A."/>
            <person name="Bodily P.M."/>
            <person name="Hart A.A."/>
            <person name="Coleman C.E."/>
        </authorList>
    </citation>
    <scope>NUCLEOTIDE SEQUENCE [LARGE SCALE GENOMIC DNA]</scope>
    <source>
        <strain evidence="4 5">CCB06</strain>
        <tissue evidence="4">Mycelium</tissue>
    </source>
</reference>
<keyword evidence="5" id="KW-1185">Reference proteome</keyword>
<feature type="region of interest" description="Disordered" evidence="1">
    <location>
        <begin position="752"/>
        <end position="771"/>
    </location>
</feature>
<dbReference type="InterPro" id="IPR036047">
    <property type="entry name" value="F-box-like_dom_sf"/>
</dbReference>
<feature type="compositionally biased region" description="Polar residues" evidence="1">
    <location>
        <begin position="27"/>
        <end position="40"/>
    </location>
</feature>
<evidence type="ECO:0000313" key="4">
    <source>
        <dbReference type="EMBL" id="RMZ66954.1"/>
    </source>
</evidence>
<sequence>MRQTLVRLTGSIGHSFCAPLDNAAPNNSRSSSLAPDSTPSPIAPPFRIPIISTPPALDTPHLPSCLSPAHCCYDEAPVSAACEACCSPAMEDRESSVVSSVDFYGSDANANANATHAPAAPAAPSDAQQPKRKAEDARAEPDKKRKLELDASSPGRSSDLPCCAGLPPELWQHVFSFCSLADLGRLIQVNRSFLSYLTDVRTVSTSKSGHGRLHLLKSESLWASARNALCTKPPKPLPGFSELQMWQLAWSKRCQFCNKLDSHTPGERIWQKGPGNTGVRAIWPFAIRACGPCLQQQCQTDTSLLYSGVSAVRHALPFAFLTNDQHYIAAYTLQSATTPADVEIAKYYYKKHVQDMAHELDEAVGHGPAAAEEWVKGLEARGRERMKLAENWERWEVKNQWVEQHNEAKRAASAAPSQPATSHKRPSRTPPRRTPSPIIHAPVPASKSTSAVSFAATHGGPSRYLNSTPPVPNLTAVAPSSQQGQARPPTVPPQVFTPSGQRNLHDANEAKATRKTDIERRCQQMDPPIAPNVLRHMDSFKAAIQISQPMNDYAWSVLQPRLVAQLPAAQQAEVDHMARAASHSTKAADRRHPDATSKEAREVMDREWEEAQRPIRDRLDIIADDFINRDWDHGNAVTYDNSPKFAADLLAYVRRTFYAENAGQHARSSTNHADSKPKLVLDNMKWVYDNKIKPLTEQFRKDIFLCHGQGCEHNNKYYSFEGVTQHYGAKHTSAFSSGNVVVAWREAEWPEETPFHPDPTSVKPSLHAHHASSSTNGFGGFYNGYSRAGTATPHMPTHAPQASPGPYNYGGQYTGPFAPPLAPPGTMPGFEYPQPYATPVDMYAHHAMGPPGYGTHAAQNPYLTSPAMINNALVPPPNMPPPGQGVPEIVPNGTEDTGQSTSSFDKQVSSVIDMAQDIWKRTSGVKDMPNSLRIYVLLHRVISKFHVEFNHEPNLNHFIDALSNHETPKALKNAPGLSCKACQVGSAHQLPGSFYSKVEERTTYTVLGLLSHFRTQHLSYQHSTFGHPVPGAALDWKEHMIELPSERFISGLIHAPGMDDEKLLMIATVFPSLFPMPLPKIGVIDSHGLASPASSGPKDPEKTPGIVEVSLETVAPARTTPTALNTADTSGALPQKPLEPVYDPLRPGLTGETQETPGPMNRKRSYRDSPPTERRQHQYPEPRYYVGDLQYSAKHGNTTDFAVRQMSRDHLDDGYHRAREYDYAPSPRIIHAGPAYDEYPGRRTAFREQERFYGPPDEIVYAHPREGSHGSREYSAYPRQMRYYEEEHRPEYRFVNERRSRDDSPPRALSAADRFLAENEPPQPSLAQQAETEPATPVQENENGSRYTPPPTDAPVPAEASAPVRPLGPPHPRAPSTVSNGSRFDDYPPNGHRMPMAGPSGPPRRSGPQRRRDRPHEQRGPSRYQRYMSVAREDPYGRGSSMSRSQSRRYEEQRRRIDQQETPQPNAEPDYEPNYSREHSADHSLQDDGFFPPPRRQPRGYVSVQDRLHPHTRAYSPPRYRYDEPRGPHYVDEYGHPIHEYEVIRVPRHRDPYMPHPPHRYEPEPYRYVQYERPPPQRYNSRHEEYMYYEDGERPLPRRPVQDAESDVYEPPPPEIKVESVPVPMPPEAS</sequence>
<proteinExistence type="predicted"/>
<feature type="domain" description="F-box" evidence="2">
    <location>
        <begin position="166"/>
        <end position="200"/>
    </location>
</feature>
<dbReference type="InterPro" id="IPR057214">
    <property type="entry name" value="DUF7892"/>
</dbReference>
<feature type="compositionally biased region" description="Basic and acidic residues" evidence="1">
    <location>
        <begin position="1581"/>
        <end position="1602"/>
    </location>
</feature>
<feature type="region of interest" description="Disordered" evidence="1">
    <location>
        <begin position="578"/>
        <end position="608"/>
    </location>
</feature>
<accession>A0A3M7LXK8</accession>
<dbReference type="InterPro" id="IPR001810">
    <property type="entry name" value="F-box_dom"/>
</dbReference>
<dbReference type="OrthoDB" id="2322499at2759"/>
<feature type="compositionally biased region" description="Basic and acidic residues" evidence="1">
    <location>
        <begin position="1520"/>
        <end position="1533"/>
    </location>
</feature>
<feature type="compositionally biased region" description="Low complexity" evidence="1">
    <location>
        <begin position="411"/>
        <end position="420"/>
    </location>
</feature>
<dbReference type="Pfam" id="PF25422">
    <property type="entry name" value="DUF7892"/>
    <property type="match status" value="1"/>
</dbReference>
<feature type="compositionally biased region" description="Basic and acidic residues" evidence="1">
    <location>
        <begin position="132"/>
        <end position="149"/>
    </location>
</feature>
<evidence type="ECO:0000259" key="2">
    <source>
        <dbReference type="Pfam" id="PF00646"/>
    </source>
</evidence>
<gene>
    <name evidence="4" type="ORF">GMOD_00002343</name>
</gene>
<feature type="region of interest" description="Disordered" evidence="1">
    <location>
        <begin position="405"/>
        <end position="447"/>
    </location>
</feature>
<feature type="compositionally biased region" description="Basic and acidic residues" evidence="1">
    <location>
        <begin position="586"/>
        <end position="608"/>
    </location>
</feature>
<evidence type="ECO:0000259" key="3">
    <source>
        <dbReference type="Pfam" id="PF25422"/>
    </source>
</evidence>
<feature type="compositionally biased region" description="Polar residues" evidence="1">
    <location>
        <begin position="1119"/>
        <end position="1129"/>
    </location>
</feature>
<evidence type="ECO:0000256" key="1">
    <source>
        <dbReference type="SAM" id="MobiDB-lite"/>
    </source>
</evidence>
<dbReference type="CDD" id="cd09917">
    <property type="entry name" value="F-box_SF"/>
    <property type="match status" value="1"/>
</dbReference>
<feature type="region of interest" description="Disordered" evidence="1">
    <location>
        <begin position="1320"/>
        <end position="1533"/>
    </location>
</feature>
<feature type="region of interest" description="Disordered" evidence="1">
    <location>
        <begin position="1554"/>
        <end position="1630"/>
    </location>
</feature>
<feature type="region of interest" description="Disordered" evidence="1">
    <location>
        <begin position="27"/>
        <end position="49"/>
    </location>
</feature>
<feature type="compositionally biased region" description="Low complexity" evidence="1">
    <location>
        <begin position="112"/>
        <end position="124"/>
    </location>
</feature>
<dbReference type="EMBL" id="KE747809">
    <property type="protein sequence ID" value="RMZ66954.1"/>
    <property type="molecule type" value="Genomic_DNA"/>
</dbReference>
<feature type="compositionally biased region" description="Basic and acidic residues" evidence="1">
    <location>
        <begin position="1475"/>
        <end position="1486"/>
    </location>
</feature>
<evidence type="ECO:0000313" key="5">
    <source>
        <dbReference type="Proteomes" id="UP000265663"/>
    </source>
</evidence>
<feature type="compositionally biased region" description="Low complexity" evidence="1">
    <location>
        <begin position="1393"/>
        <end position="1406"/>
    </location>
</feature>
<feature type="domain" description="DUF7892" evidence="3">
    <location>
        <begin position="902"/>
        <end position="1068"/>
    </location>
</feature>
<feature type="region of interest" description="Disordered" evidence="1">
    <location>
        <begin position="1113"/>
        <end position="1181"/>
    </location>
</feature>
<protein>
    <submittedName>
        <fullName evidence="4">F-box domain-containing</fullName>
    </submittedName>
</protein>
<feature type="compositionally biased region" description="Basic and acidic residues" evidence="1">
    <location>
        <begin position="1554"/>
        <end position="1565"/>
    </location>
</feature>
<name>A0A3M7LXK8_9PLEO</name>